<protein>
    <recommendedName>
        <fullName evidence="2">Xylanolytic transcriptional activator regulatory domain-containing protein</fullName>
    </recommendedName>
</protein>
<evidence type="ECO:0000259" key="2">
    <source>
        <dbReference type="SMART" id="SM00906"/>
    </source>
</evidence>
<dbReference type="CDD" id="cd12148">
    <property type="entry name" value="fungal_TF_MHR"/>
    <property type="match status" value="1"/>
</dbReference>
<dbReference type="GO" id="GO:0003677">
    <property type="term" value="F:DNA binding"/>
    <property type="evidence" value="ECO:0007669"/>
    <property type="project" value="InterPro"/>
</dbReference>
<proteinExistence type="predicted"/>
<dbReference type="GO" id="GO:0008270">
    <property type="term" value="F:zinc ion binding"/>
    <property type="evidence" value="ECO:0007669"/>
    <property type="project" value="InterPro"/>
</dbReference>
<keyword evidence="1" id="KW-0539">Nucleus</keyword>
<comment type="caution">
    <text evidence="3">The sequence shown here is derived from an EMBL/GenBank/DDBJ whole genome shotgun (WGS) entry which is preliminary data.</text>
</comment>
<dbReference type="AlphaFoldDB" id="A0A0F4ZFM8"/>
<evidence type="ECO:0000313" key="4">
    <source>
        <dbReference type="Proteomes" id="UP000033483"/>
    </source>
</evidence>
<dbReference type="GO" id="GO:0003700">
    <property type="term" value="F:DNA-binding transcription factor activity"/>
    <property type="evidence" value="ECO:0007669"/>
    <property type="project" value="InterPro"/>
</dbReference>
<reference evidence="3 4" key="1">
    <citation type="submission" date="2015-03" db="EMBL/GenBank/DDBJ databases">
        <authorList>
            <person name="Radwan O."/>
            <person name="Al-Naeli F.A."/>
            <person name="Rendon G.A."/>
            <person name="Fields C."/>
        </authorList>
    </citation>
    <scope>NUCLEOTIDE SEQUENCE [LARGE SCALE GENOMIC DNA]</scope>
    <source>
        <strain evidence="3">CR-DP1</strain>
    </source>
</reference>
<dbReference type="PANTHER" id="PTHR46910">
    <property type="entry name" value="TRANSCRIPTION FACTOR PDR1"/>
    <property type="match status" value="1"/>
</dbReference>
<dbReference type="PANTHER" id="PTHR46910:SF5">
    <property type="entry name" value="ZN(II)2CYS6 TRANSCRIPTION FACTOR (EUROFUNG)"/>
    <property type="match status" value="1"/>
</dbReference>
<accession>A0A0F4ZFM8</accession>
<dbReference type="Pfam" id="PF04082">
    <property type="entry name" value="Fungal_trans"/>
    <property type="match status" value="1"/>
</dbReference>
<feature type="domain" description="Xylanolytic transcriptional activator regulatory" evidence="2">
    <location>
        <begin position="255"/>
        <end position="328"/>
    </location>
</feature>
<dbReference type="InterPro" id="IPR007219">
    <property type="entry name" value="XnlR_reg_dom"/>
</dbReference>
<sequence>MLRQAFPSLDVSQAVDGCLSPEANHAVSQGLYGASTQDAEIKHATEDSEQRENETAATATSTSLANEFLAAANMRVSYQTTDPNILAALGNLHQLVTFKNPKSIPHEAPVQNQPKMPLGGHASLPMPPATVIAECVNLPDGPGPLSVFSFAMNGLMSSKSFAKKCMQFLDDRQNISLADMIVINCGLYYILTEKSHLSPIRSIQEELKRHLVQCQRNLDILFGNLPLFLPANIDMVRALTFSVVYATESSRMSLAWQLTAAGAQLAQTLGYHRLSASMSQNAPVTSEENLIFWNLFIFDKSLALHLGRNPTIHSFDITIPHHIQSPDFSDAMVKIINMWIKYALVLDRVYHDFTQAQFRPVADIRQSAIELANQIKDILNTCLLVNREMLANATTSDLNLIVSVNSKINEVTLAAGLTLVYRAMPVDNESTGRFYPAAITTARETLQIHLQCLDMIKEYDHIMVIYVHWAVMSMPFAPFFVLVCHVIESLQDDDVKLLTMFVSTLDLASRFSEAIQKLHSLCRLMLNIAKLYLKTKLQQEKDDSLSYIGDEFEVYLSQLGFMPSDLSCDTVTTQDSGDQFVSTTTSQLGDWYLGSQYMMGLLEDRLPNFDPMDGI</sequence>
<name>A0A0F4ZFM8_9PEZI</name>
<dbReference type="SMART" id="SM00906">
    <property type="entry name" value="Fungal_trans"/>
    <property type="match status" value="1"/>
</dbReference>
<dbReference type="OrthoDB" id="103819at2759"/>
<dbReference type="Proteomes" id="UP000033483">
    <property type="component" value="Unassembled WGS sequence"/>
</dbReference>
<dbReference type="GO" id="GO:0006351">
    <property type="term" value="P:DNA-templated transcription"/>
    <property type="evidence" value="ECO:0007669"/>
    <property type="project" value="InterPro"/>
</dbReference>
<dbReference type="EMBL" id="LAEV01001090">
    <property type="protein sequence ID" value="KKA28931.1"/>
    <property type="molecule type" value="Genomic_DNA"/>
</dbReference>
<evidence type="ECO:0000313" key="3">
    <source>
        <dbReference type="EMBL" id="KKA28931.1"/>
    </source>
</evidence>
<organism evidence="3 4">
    <name type="scientific">Thielaviopsis punctulata</name>
    <dbReference type="NCBI Taxonomy" id="72032"/>
    <lineage>
        <taxon>Eukaryota</taxon>
        <taxon>Fungi</taxon>
        <taxon>Dikarya</taxon>
        <taxon>Ascomycota</taxon>
        <taxon>Pezizomycotina</taxon>
        <taxon>Sordariomycetes</taxon>
        <taxon>Hypocreomycetidae</taxon>
        <taxon>Microascales</taxon>
        <taxon>Ceratocystidaceae</taxon>
        <taxon>Thielaviopsis</taxon>
    </lineage>
</organism>
<evidence type="ECO:0000256" key="1">
    <source>
        <dbReference type="ARBA" id="ARBA00023242"/>
    </source>
</evidence>
<gene>
    <name evidence="3" type="ORF">TD95_004425</name>
</gene>
<dbReference type="InterPro" id="IPR050987">
    <property type="entry name" value="AtrR-like"/>
</dbReference>
<keyword evidence="4" id="KW-1185">Reference proteome</keyword>